<comment type="similarity">
    <text evidence="1">Belongs to the glycosyl hydrolase 14 family.</text>
</comment>
<keyword evidence="2" id="KW-0119">Carbohydrate metabolism</keyword>
<evidence type="ECO:0000256" key="1">
    <source>
        <dbReference type="ARBA" id="ARBA00005652"/>
    </source>
</evidence>
<comment type="caution">
    <text evidence="4">The sequence shown here is derived from an EMBL/GenBank/DDBJ whole genome shotgun (WGS) entry which is preliminary data.</text>
</comment>
<keyword evidence="3" id="KW-0624">Polysaccharide degradation</keyword>
<evidence type="ECO:0000256" key="2">
    <source>
        <dbReference type="ARBA" id="ARBA00023277"/>
    </source>
</evidence>
<dbReference type="InterPro" id="IPR001554">
    <property type="entry name" value="Glyco_hydro_14"/>
</dbReference>
<accession>A0ABU6Z5H2</accession>
<dbReference type="InterPro" id="IPR001371">
    <property type="entry name" value="Glyco_hydro_14B_pln"/>
</dbReference>
<dbReference type="EC" id="3.2.1.2" evidence="4"/>
<keyword evidence="5" id="KW-1185">Reference proteome</keyword>
<dbReference type="PANTHER" id="PTHR31352:SF40">
    <property type="entry name" value="BETA-AMYLASE 6"/>
    <property type="match status" value="1"/>
</dbReference>
<keyword evidence="4" id="KW-0378">Hydrolase</keyword>
<keyword evidence="4" id="KW-0326">Glycosidase</keyword>
<organism evidence="4 5">
    <name type="scientific">Stylosanthes scabra</name>
    <dbReference type="NCBI Taxonomy" id="79078"/>
    <lineage>
        <taxon>Eukaryota</taxon>
        <taxon>Viridiplantae</taxon>
        <taxon>Streptophyta</taxon>
        <taxon>Embryophyta</taxon>
        <taxon>Tracheophyta</taxon>
        <taxon>Spermatophyta</taxon>
        <taxon>Magnoliopsida</taxon>
        <taxon>eudicotyledons</taxon>
        <taxon>Gunneridae</taxon>
        <taxon>Pentapetalae</taxon>
        <taxon>rosids</taxon>
        <taxon>fabids</taxon>
        <taxon>Fabales</taxon>
        <taxon>Fabaceae</taxon>
        <taxon>Papilionoideae</taxon>
        <taxon>50 kb inversion clade</taxon>
        <taxon>dalbergioids sensu lato</taxon>
        <taxon>Dalbergieae</taxon>
        <taxon>Pterocarpus clade</taxon>
        <taxon>Stylosanthes</taxon>
    </lineage>
</organism>
<dbReference type="EMBL" id="JASCZI010271889">
    <property type="protein sequence ID" value="MED6216839.1"/>
    <property type="molecule type" value="Genomic_DNA"/>
</dbReference>
<name>A0ABU6Z5H2_9FABA</name>
<protein>
    <submittedName>
        <fullName evidence="4">Beta-amylase</fullName>
        <ecNumber evidence="4">3.2.1.2</ecNumber>
    </submittedName>
</protein>
<evidence type="ECO:0000313" key="5">
    <source>
        <dbReference type="Proteomes" id="UP001341840"/>
    </source>
</evidence>
<evidence type="ECO:0000313" key="4">
    <source>
        <dbReference type="EMBL" id="MED6216839.1"/>
    </source>
</evidence>
<gene>
    <name evidence="4" type="primary">BMY1_1</name>
    <name evidence="4" type="ORF">PIB30_011741</name>
</gene>
<evidence type="ECO:0000256" key="3">
    <source>
        <dbReference type="ARBA" id="ARBA00023326"/>
    </source>
</evidence>
<dbReference type="GO" id="GO:0016161">
    <property type="term" value="F:beta-amylase activity"/>
    <property type="evidence" value="ECO:0007669"/>
    <property type="project" value="UniProtKB-EC"/>
</dbReference>
<dbReference type="InterPro" id="IPR017853">
    <property type="entry name" value="GH"/>
</dbReference>
<dbReference type="Proteomes" id="UP001341840">
    <property type="component" value="Unassembled WGS sequence"/>
</dbReference>
<dbReference type="Gene3D" id="3.20.20.80">
    <property type="entry name" value="Glycosidases"/>
    <property type="match status" value="1"/>
</dbReference>
<dbReference type="SUPFAM" id="SSF51445">
    <property type="entry name" value="(Trans)glycosidases"/>
    <property type="match status" value="1"/>
</dbReference>
<proteinExistence type="inferred from homology"/>
<dbReference type="PRINTS" id="PR00842">
    <property type="entry name" value="GLHYDLASE14B"/>
</dbReference>
<dbReference type="PANTHER" id="PTHR31352">
    <property type="entry name" value="BETA-AMYLASE 1, CHLOROPLASTIC"/>
    <property type="match status" value="1"/>
</dbReference>
<reference evidence="4 5" key="1">
    <citation type="journal article" date="2023" name="Plants (Basel)">
        <title>Bridging the Gap: Combining Genomics and Transcriptomics Approaches to Understand Stylosanthes scabra, an Orphan Legume from the Brazilian Caatinga.</title>
        <authorList>
            <person name="Ferreira-Neto J.R.C."/>
            <person name="da Silva M.D."/>
            <person name="Binneck E."/>
            <person name="de Melo N.F."/>
            <person name="da Silva R.H."/>
            <person name="de Melo A.L.T.M."/>
            <person name="Pandolfi V."/>
            <person name="Bustamante F.O."/>
            <person name="Brasileiro-Vidal A.C."/>
            <person name="Benko-Iseppon A.M."/>
        </authorList>
    </citation>
    <scope>NUCLEOTIDE SEQUENCE [LARGE SCALE GENOMIC DNA]</scope>
    <source>
        <tissue evidence="4">Leaves</tissue>
    </source>
</reference>
<sequence length="135" mass="15437">MLTRHHAILNFTCLEMRDSEQSSDAKSAPQELVQQVLSGGVGEKKLKLLVKMHCQGIYDAAAYYNQMILNARPNGVNKNGPPKLSMYGITYLRLSDELLQKSNLDIFKQFVLKMHDDLLILNSFRQSNYYIINID</sequence>